<keyword evidence="2" id="KW-1185">Reference proteome</keyword>
<accession>A0A8H6YS52</accession>
<evidence type="ECO:0000313" key="2">
    <source>
        <dbReference type="Proteomes" id="UP000623467"/>
    </source>
</evidence>
<sequence length="249" mass="28350">MHVLPSALRVGINLPKGIVFRIPTSHYGIRTQGDKPRHAVGRPQHLLSTLNSSRLTPSDYLDLSKRDGITVRFPNSPYVRDTPKGKLRYQSVDQHIPFPAQASGFLYYYRDPDAAPLEGSIRFRITPDRSPSSFALGHDLILPSGMPWQVLLIQIACTTQYLRIRDHLLEEKLITEDQLARCNALGIDRRRTIPAATLFRLNQEFALNFGRDMCLTIVGDMLQSLRWRLFRAKDKGMDYCPWVGAVPRP</sequence>
<dbReference type="OrthoDB" id="2750929at2759"/>
<dbReference type="AlphaFoldDB" id="A0A8H6YS52"/>
<gene>
    <name evidence="1" type="ORF">MSAN_01076200</name>
</gene>
<comment type="caution">
    <text evidence="1">The sequence shown here is derived from an EMBL/GenBank/DDBJ whole genome shotgun (WGS) entry which is preliminary data.</text>
</comment>
<name>A0A8H6YS52_9AGAR</name>
<reference evidence="1" key="1">
    <citation type="submission" date="2020-05" db="EMBL/GenBank/DDBJ databases">
        <title>Mycena genomes resolve the evolution of fungal bioluminescence.</title>
        <authorList>
            <person name="Tsai I.J."/>
        </authorList>
    </citation>
    <scope>NUCLEOTIDE SEQUENCE</scope>
    <source>
        <strain evidence="1">160909Yilan</strain>
    </source>
</reference>
<evidence type="ECO:0000313" key="1">
    <source>
        <dbReference type="EMBL" id="KAF7364169.1"/>
    </source>
</evidence>
<protein>
    <submittedName>
        <fullName evidence="1">Uncharacterized protein</fullName>
    </submittedName>
</protein>
<proteinExistence type="predicted"/>
<organism evidence="1 2">
    <name type="scientific">Mycena sanguinolenta</name>
    <dbReference type="NCBI Taxonomy" id="230812"/>
    <lineage>
        <taxon>Eukaryota</taxon>
        <taxon>Fungi</taxon>
        <taxon>Dikarya</taxon>
        <taxon>Basidiomycota</taxon>
        <taxon>Agaricomycotina</taxon>
        <taxon>Agaricomycetes</taxon>
        <taxon>Agaricomycetidae</taxon>
        <taxon>Agaricales</taxon>
        <taxon>Marasmiineae</taxon>
        <taxon>Mycenaceae</taxon>
        <taxon>Mycena</taxon>
    </lineage>
</organism>
<dbReference type="Proteomes" id="UP000623467">
    <property type="component" value="Unassembled WGS sequence"/>
</dbReference>
<dbReference type="EMBL" id="JACAZH010000007">
    <property type="protein sequence ID" value="KAF7364169.1"/>
    <property type="molecule type" value="Genomic_DNA"/>
</dbReference>